<protein>
    <recommendedName>
        <fullName evidence="5">Transmembrane protein</fullName>
    </recommendedName>
</protein>
<sequence length="98" mass="10058">MKAYAIALIAASGSVIAAVMILGCLCVVRNKKKKQTSRPDPIGTKSLGTTSTPSAQRAYPAWPDIEIGEGTKKSSETIKDGGMVSLAGANATQATTTC</sequence>
<evidence type="ECO:0000256" key="2">
    <source>
        <dbReference type="SAM" id="Phobius"/>
    </source>
</evidence>
<dbReference type="OrthoDB" id="1748016at2759"/>
<dbReference type="InParanoid" id="A0A2P5CGX4"/>
<feature type="compositionally biased region" description="Polar residues" evidence="1">
    <location>
        <begin position="46"/>
        <end position="55"/>
    </location>
</feature>
<feature type="transmembrane region" description="Helical" evidence="2">
    <location>
        <begin position="6"/>
        <end position="28"/>
    </location>
</feature>
<comment type="caution">
    <text evidence="3">The sequence shown here is derived from an EMBL/GenBank/DDBJ whole genome shotgun (WGS) entry which is preliminary data.</text>
</comment>
<accession>A0A2P5CGX4</accession>
<keyword evidence="4" id="KW-1185">Reference proteome</keyword>
<reference evidence="4" key="1">
    <citation type="submission" date="2016-06" db="EMBL/GenBank/DDBJ databases">
        <title>Parallel loss of symbiosis genes in relatives of nitrogen-fixing non-legume Parasponia.</title>
        <authorList>
            <person name="Van Velzen R."/>
            <person name="Holmer R."/>
            <person name="Bu F."/>
            <person name="Rutten L."/>
            <person name="Van Zeijl A."/>
            <person name="Liu W."/>
            <person name="Santuari L."/>
            <person name="Cao Q."/>
            <person name="Sharma T."/>
            <person name="Shen D."/>
            <person name="Roswanjaya Y."/>
            <person name="Wardhani T."/>
            <person name="Kalhor M.S."/>
            <person name="Jansen J."/>
            <person name="Van den Hoogen J."/>
            <person name="Gungor B."/>
            <person name="Hartog M."/>
            <person name="Hontelez J."/>
            <person name="Verver J."/>
            <person name="Yang W.-C."/>
            <person name="Schijlen E."/>
            <person name="Repin R."/>
            <person name="Schilthuizen M."/>
            <person name="Schranz E."/>
            <person name="Heidstra R."/>
            <person name="Miyata K."/>
            <person name="Fedorova E."/>
            <person name="Kohlen W."/>
            <person name="Bisseling T."/>
            <person name="Smit S."/>
            <person name="Geurts R."/>
        </authorList>
    </citation>
    <scope>NUCLEOTIDE SEQUENCE [LARGE SCALE GENOMIC DNA]</scope>
    <source>
        <strain evidence="4">cv. RG33-2</strain>
    </source>
</reference>
<dbReference type="Proteomes" id="UP000237000">
    <property type="component" value="Unassembled WGS sequence"/>
</dbReference>
<dbReference type="STRING" id="63057.A0A2P5CGX4"/>
<name>A0A2P5CGX4_TREOI</name>
<gene>
    <name evidence="3" type="ORF">TorRG33x02_285060</name>
</gene>
<evidence type="ECO:0000313" key="4">
    <source>
        <dbReference type="Proteomes" id="UP000237000"/>
    </source>
</evidence>
<evidence type="ECO:0000256" key="1">
    <source>
        <dbReference type="SAM" id="MobiDB-lite"/>
    </source>
</evidence>
<dbReference type="EMBL" id="JXTC01000366">
    <property type="protein sequence ID" value="PON60284.1"/>
    <property type="molecule type" value="Genomic_DNA"/>
</dbReference>
<dbReference type="PROSITE" id="PS51257">
    <property type="entry name" value="PROKAR_LIPOPROTEIN"/>
    <property type="match status" value="1"/>
</dbReference>
<evidence type="ECO:0008006" key="5">
    <source>
        <dbReference type="Google" id="ProtNLM"/>
    </source>
</evidence>
<proteinExistence type="predicted"/>
<dbReference type="AlphaFoldDB" id="A0A2P5CGX4"/>
<feature type="region of interest" description="Disordered" evidence="1">
    <location>
        <begin position="31"/>
        <end position="67"/>
    </location>
</feature>
<keyword evidence="2" id="KW-0812">Transmembrane</keyword>
<evidence type="ECO:0000313" key="3">
    <source>
        <dbReference type="EMBL" id="PON60284.1"/>
    </source>
</evidence>
<organism evidence="3 4">
    <name type="scientific">Trema orientale</name>
    <name type="common">Charcoal tree</name>
    <name type="synonym">Celtis orientalis</name>
    <dbReference type="NCBI Taxonomy" id="63057"/>
    <lineage>
        <taxon>Eukaryota</taxon>
        <taxon>Viridiplantae</taxon>
        <taxon>Streptophyta</taxon>
        <taxon>Embryophyta</taxon>
        <taxon>Tracheophyta</taxon>
        <taxon>Spermatophyta</taxon>
        <taxon>Magnoliopsida</taxon>
        <taxon>eudicotyledons</taxon>
        <taxon>Gunneridae</taxon>
        <taxon>Pentapetalae</taxon>
        <taxon>rosids</taxon>
        <taxon>fabids</taxon>
        <taxon>Rosales</taxon>
        <taxon>Cannabaceae</taxon>
        <taxon>Trema</taxon>
    </lineage>
</organism>
<keyword evidence="2" id="KW-0472">Membrane</keyword>
<keyword evidence="2" id="KW-1133">Transmembrane helix</keyword>